<dbReference type="PANTHER" id="PTHR23410:SF12">
    <property type="entry name" value="LARGE RIBOSOMAL SUBUNIT PROTEIN UL18"/>
    <property type="match status" value="1"/>
</dbReference>
<evidence type="ECO:0000256" key="4">
    <source>
        <dbReference type="SAM" id="MobiDB-lite"/>
    </source>
</evidence>
<dbReference type="AlphaFoldDB" id="A0A5N3V4D0"/>
<dbReference type="SUPFAM" id="SSF53137">
    <property type="entry name" value="Translational machinery components"/>
    <property type="match status" value="1"/>
</dbReference>
<evidence type="ECO:0008006" key="7">
    <source>
        <dbReference type="Google" id="ProtNLM"/>
    </source>
</evidence>
<feature type="region of interest" description="Disordered" evidence="4">
    <location>
        <begin position="153"/>
        <end position="173"/>
    </location>
</feature>
<proteinExistence type="inferred from homology"/>
<evidence type="ECO:0000256" key="1">
    <source>
        <dbReference type="ARBA" id="ARBA00007116"/>
    </source>
</evidence>
<dbReference type="Gene3D" id="3.30.420.100">
    <property type="match status" value="2"/>
</dbReference>
<name>A0A5N3V4D0_MUNMU</name>
<accession>A0A5N3V4D0</accession>
<keyword evidence="6" id="KW-1185">Reference proteome</keyword>
<dbReference type="GO" id="GO:0003735">
    <property type="term" value="F:structural constituent of ribosome"/>
    <property type="evidence" value="ECO:0007669"/>
    <property type="project" value="InterPro"/>
</dbReference>
<evidence type="ECO:0000256" key="2">
    <source>
        <dbReference type="ARBA" id="ARBA00022980"/>
    </source>
</evidence>
<dbReference type="InterPro" id="IPR005485">
    <property type="entry name" value="Rbsml_uL18_euk_arch"/>
</dbReference>
<protein>
    <recommendedName>
        <fullName evidence="7">Ribosomal protein L5 eukaryotic C-terminal domain-containing protein</fullName>
    </recommendedName>
</protein>
<organism evidence="5 6">
    <name type="scientific">Muntiacus muntjak</name>
    <name type="common">Barking deer</name>
    <name type="synonym">Indian muntjac</name>
    <dbReference type="NCBI Taxonomy" id="9888"/>
    <lineage>
        <taxon>Eukaryota</taxon>
        <taxon>Metazoa</taxon>
        <taxon>Chordata</taxon>
        <taxon>Craniata</taxon>
        <taxon>Vertebrata</taxon>
        <taxon>Euteleostomi</taxon>
        <taxon>Mammalia</taxon>
        <taxon>Eutheria</taxon>
        <taxon>Laurasiatheria</taxon>
        <taxon>Artiodactyla</taxon>
        <taxon>Ruminantia</taxon>
        <taxon>Pecora</taxon>
        <taxon>Cervidae</taxon>
        <taxon>Muntiacinae</taxon>
        <taxon>Muntiacus</taxon>
    </lineage>
</organism>
<keyword evidence="2" id="KW-0689">Ribosomal protein</keyword>
<dbReference type="Proteomes" id="UP000326458">
    <property type="component" value="Unassembled WGS sequence"/>
</dbReference>
<dbReference type="PANTHER" id="PTHR23410">
    <property type="entry name" value="RIBOSOMAL PROTEIN L5-RELATED"/>
    <property type="match status" value="1"/>
</dbReference>
<dbReference type="GO" id="GO:0006412">
    <property type="term" value="P:translation"/>
    <property type="evidence" value="ECO:0007669"/>
    <property type="project" value="InterPro"/>
</dbReference>
<sequence length="173" mass="20271">MGFVKVVKNKTYFKRYQMKLRRRQESKTDYYARKLHVTNNHCQMAYAHYGEKADLTNYAAAHCTGPPMVQRLLDQFGMDKIYEGHVEMSSNEYNMESIDGQSESKEFNSGVLQNHILAQTIVDAMHYLTEGNEDNNITPDMMEERYEKAHAKLKKEVKKKRNHPKMSLAQNRD</sequence>
<evidence type="ECO:0000313" key="6">
    <source>
        <dbReference type="Proteomes" id="UP000326458"/>
    </source>
</evidence>
<dbReference type="GO" id="GO:0000027">
    <property type="term" value="P:ribosomal large subunit assembly"/>
    <property type="evidence" value="ECO:0007669"/>
    <property type="project" value="TreeGrafter"/>
</dbReference>
<dbReference type="GO" id="GO:0008097">
    <property type="term" value="F:5S rRNA binding"/>
    <property type="evidence" value="ECO:0007669"/>
    <property type="project" value="InterPro"/>
</dbReference>
<comment type="similarity">
    <text evidence="1">Belongs to the universal ribosomal protein uL18 family.</text>
</comment>
<comment type="caution">
    <text evidence="5">The sequence shown here is derived from an EMBL/GenBank/DDBJ whole genome shotgun (WGS) entry which is preliminary data.</text>
</comment>
<dbReference type="EMBL" id="VCEA01000003">
    <property type="protein sequence ID" value="KAB0344016.1"/>
    <property type="molecule type" value="Genomic_DNA"/>
</dbReference>
<keyword evidence="3" id="KW-0687">Ribonucleoprotein</keyword>
<gene>
    <name evidence="5" type="ORF">FD754_020942</name>
</gene>
<dbReference type="Pfam" id="PF17144">
    <property type="entry name" value="Ribosomal_L5e"/>
    <property type="match status" value="1"/>
</dbReference>
<evidence type="ECO:0000313" key="5">
    <source>
        <dbReference type="EMBL" id="KAB0344016.1"/>
    </source>
</evidence>
<reference evidence="5 6" key="1">
    <citation type="submission" date="2019-06" db="EMBL/GenBank/DDBJ databases">
        <title>Discovery of a novel chromosome fission-fusion reversal in muntjac.</title>
        <authorList>
            <person name="Mudd A.B."/>
            <person name="Bredeson J.V."/>
            <person name="Baum R."/>
            <person name="Hockemeyer D."/>
            <person name="Rokhsar D.S."/>
        </authorList>
    </citation>
    <scope>NUCLEOTIDE SEQUENCE [LARGE SCALE GENOMIC DNA]</scope>
    <source>
        <strain evidence="5">UTSW_UCB_Mm</strain>
        <tissue evidence="5">Fibroblast cell line</tissue>
    </source>
</reference>
<feature type="compositionally biased region" description="Basic residues" evidence="4">
    <location>
        <begin position="153"/>
        <end position="164"/>
    </location>
</feature>
<dbReference type="GO" id="GO:0022625">
    <property type="term" value="C:cytosolic large ribosomal subunit"/>
    <property type="evidence" value="ECO:0007669"/>
    <property type="project" value="TreeGrafter"/>
</dbReference>
<evidence type="ECO:0000256" key="3">
    <source>
        <dbReference type="ARBA" id="ARBA00023274"/>
    </source>
</evidence>